<dbReference type="EMBL" id="CP065600">
    <property type="protein sequence ID" value="QPQ90517.1"/>
    <property type="molecule type" value="Genomic_DNA"/>
</dbReference>
<sequence>MLSTTAFADAAASTPTVPGNMNIKKGRGVSNAARREIEHALKELPDFDAKDNKVMQVFTWDGAAGPGMIVADREGVGRSAGCAIYEKIGNSVFELVNGQPFCWLSSSSGEFNRKSSSIRFKGKIRQSYDSPLNDMWFDLFYDAHTGIFCDPSSRSKKFRCGESFSRQGADTSSGE</sequence>
<gene>
    <name evidence="1" type="ORF">I6H06_01780</name>
    <name evidence="2" type="ORF">NFI99_03030</name>
</gene>
<evidence type="ECO:0000313" key="2">
    <source>
        <dbReference type="EMBL" id="USS43459.1"/>
    </source>
</evidence>
<proteinExistence type="predicted"/>
<organism evidence="1 3">
    <name type="scientific">Burkholderia glumae</name>
    <name type="common">Pseudomonas glumae</name>
    <dbReference type="NCBI Taxonomy" id="337"/>
    <lineage>
        <taxon>Bacteria</taxon>
        <taxon>Pseudomonadati</taxon>
        <taxon>Pseudomonadota</taxon>
        <taxon>Betaproteobacteria</taxon>
        <taxon>Burkholderiales</taxon>
        <taxon>Burkholderiaceae</taxon>
        <taxon>Burkholderia</taxon>
    </lineage>
</organism>
<evidence type="ECO:0000313" key="1">
    <source>
        <dbReference type="EMBL" id="QPQ90517.1"/>
    </source>
</evidence>
<protein>
    <submittedName>
        <fullName evidence="1">Uncharacterized protein</fullName>
    </submittedName>
</protein>
<evidence type="ECO:0000313" key="3">
    <source>
        <dbReference type="Proteomes" id="UP000594892"/>
    </source>
</evidence>
<accession>A0AAQ0BSY6</accession>
<keyword evidence="4" id="KW-1185">Reference proteome</keyword>
<dbReference type="EMBL" id="CP099583">
    <property type="protein sequence ID" value="USS43459.1"/>
    <property type="molecule type" value="Genomic_DNA"/>
</dbReference>
<reference evidence="2" key="2">
    <citation type="submission" date="2022-06" db="EMBL/GenBank/DDBJ databases">
        <title>Draft genome sequence of Burkholderia glumae strain GR20004 isolated from rice panicle showing bacterial panicle blight.</title>
        <authorList>
            <person name="Choi S.Y."/>
            <person name="Lee Y.H."/>
        </authorList>
    </citation>
    <scope>NUCLEOTIDE SEQUENCE</scope>
    <source>
        <strain evidence="2">GR20004</strain>
    </source>
</reference>
<dbReference type="Proteomes" id="UP001056386">
    <property type="component" value="Chromosome 2"/>
</dbReference>
<dbReference type="GeneID" id="45699038"/>
<dbReference type="Proteomes" id="UP000594892">
    <property type="component" value="Chromosome 1"/>
</dbReference>
<evidence type="ECO:0000313" key="4">
    <source>
        <dbReference type="Proteomes" id="UP001056386"/>
    </source>
</evidence>
<reference evidence="1 3" key="1">
    <citation type="submission" date="2020-12" db="EMBL/GenBank/DDBJ databases">
        <title>FDA dAtabase for Regulatory Grade micrObial Sequences (FDA-ARGOS): Supporting development and validation of Infectious Disease Dx tests.</title>
        <authorList>
            <person name="Minogue T."/>
            <person name="Wolcott M."/>
            <person name="Wasieloski L."/>
            <person name="Aguilar W."/>
            <person name="Moore D."/>
            <person name="Jaissle J."/>
            <person name="Tallon L."/>
            <person name="Sadzewicz L."/>
            <person name="Zhao X."/>
            <person name="Boylan J."/>
            <person name="Ott S."/>
            <person name="Bowen H."/>
            <person name="Vavikolanu K."/>
            <person name="Mehta A."/>
            <person name="Aluvathingal J."/>
            <person name="Nadendla S."/>
            <person name="Yan Y."/>
            <person name="Sichtig H."/>
        </authorList>
    </citation>
    <scope>NUCLEOTIDE SEQUENCE [LARGE SCALE GENOMIC DNA]</scope>
    <source>
        <strain evidence="1 3">FDAARGOS_949</strain>
    </source>
</reference>
<name>A0AAQ0BSY6_BURGL</name>
<dbReference type="AlphaFoldDB" id="A0AAQ0BSY6"/>
<dbReference type="RefSeq" id="WP_127913866.1">
    <property type="nucleotide sequence ID" value="NZ_CP023204.1"/>
</dbReference>